<reference evidence="1 2" key="1">
    <citation type="submission" date="2020-07" db="EMBL/GenBank/DDBJ databases">
        <title>Comparative genomics of pyrophilous fungi reveals a link between fire events and developmental genes.</title>
        <authorList>
            <consortium name="DOE Joint Genome Institute"/>
            <person name="Steindorff A.S."/>
            <person name="Carver A."/>
            <person name="Calhoun S."/>
            <person name="Stillman K."/>
            <person name="Liu H."/>
            <person name="Lipzen A."/>
            <person name="Pangilinan J."/>
            <person name="Labutti K."/>
            <person name="Bruns T.D."/>
            <person name="Grigoriev I.V."/>
        </authorList>
    </citation>
    <scope>NUCLEOTIDE SEQUENCE [LARGE SCALE GENOMIC DNA]</scope>
    <source>
        <strain evidence="1 2">CBS 144469</strain>
    </source>
</reference>
<evidence type="ECO:0000313" key="2">
    <source>
        <dbReference type="Proteomes" id="UP000521943"/>
    </source>
</evidence>
<protein>
    <submittedName>
        <fullName evidence="1">Uncharacterized protein</fullName>
    </submittedName>
</protein>
<gene>
    <name evidence="1" type="ORF">DFP72DRAFT_851586</name>
</gene>
<dbReference type="Proteomes" id="UP000521943">
    <property type="component" value="Unassembled WGS sequence"/>
</dbReference>
<sequence>MGRRAKYLTLSEKNEAHKARRAILKLRPENIAAKKAENRRQYLRRKPIPALADSLTLQAKAPMSWSSWSSLFERFYRGEDTLVIEELDLDENDFRALLGRPPYPNSLTTMDTDSFHDIWGQLSAAIHGYMSCRYAKDLEERTSRIRDMSDSAIIEELWDRYTALSKDRVFLVGILKGKTMLQYAPEELLAMINLNWISRLIVFTVEDLEAFRYNRFHFIRTCTDRLWTIGTCTTT</sequence>
<name>A0A8H6M3T4_9AGAR</name>
<proteinExistence type="predicted"/>
<evidence type="ECO:0000313" key="1">
    <source>
        <dbReference type="EMBL" id="KAF6750497.1"/>
    </source>
</evidence>
<keyword evidence="2" id="KW-1185">Reference proteome</keyword>
<accession>A0A8H6M3T4</accession>
<comment type="caution">
    <text evidence="1">The sequence shown here is derived from an EMBL/GenBank/DDBJ whole genome shotgun (WGS) entry which is preliminary data.</text>
</comment>
<dbReference type="AlphaFoldDB" id="A0A8H6M3T4"/>
<dbReference type="OrthoDB" id="3027218at2759"/>
<dbReference type="EMBL" id="JACGCI010000056">
    <property type="protein sequence ID" value="KAF6750497.1"/>
    <property type="molecule type" value="Genomic_DNA"/>
</dbReference>
<organism evidence="1 2">
    <name type="scientific">Ephemerocybe angulata</name>
    <dbReference type="NCBI Taxonomy" id="980116"/>
    <lineage>
        <taxon>Eukaryota</taxon>
        <taxon>Fungi</taxon>
        <taxon>Dikarya</taxon>
        <taxon>Basidiomycota</taxon>
        <taxon>Agaricomycotina</taxon>
        <taxon>Agaricomycetes</taxon>
        <taxon>Agaricomycetidae</taxon>
        <taxon>Agaricales</taxon>
        <taxon>Agaricineae</taxon>
        <taxon>Psathyrellaceae</taxon>
        <taxon>Ephemerocybe</taxon>
    </lineage>
</organism>